<dbReference type="InterPro" id="IPR051908">
    <property type="entry name" value="Ribosomal_N-acetyltransferase"/>
</dbReference>
<reference evidence="2" key="1">
    <citation type="submission" date="2016-10" db="EMBL/GenBank/DDBJ databases">
        <title>Genome sequence of Streptomyces malaysiense MUSC 136.</title>
        <authorList>
            <person name="Lee L.-H."/>
            <person name="Ser H.-L."/>
        </authorList>
    </citation>
    <scope>NUCLEOTIDE SEQUENCE [LARGE SCALE GENOMIC DNA]</scope>
    <source>
        <strain evidence="2">MUSC 136</strain>
    </source>
</reference>
<evidence type="ECO:0000259" key="1">
    <source>
        <dbReference type="PROSITE" id="PS51186"/>
    </source>
</evidence>
<dbReference type="GO" id="GO:1990189">
    <property type="term" value="F:protein N-terminal-serine acetyltransferase activity"/>
    <property type="evidence" value="ECO:0007669"/>
    <property type="project" value="TreeGrafter"/>
</dbReference>
<dbReference type="SUPFAM" id="SSF55729">
    <property type="entry name" value="Acyl-CoA N-acyltransferases (Nat)"/>
    <property type="match status" value="1"/>
</dbReference>
<evidence type="ECO:0000313" key="3">
    <source>
        <dbReference type="Proteomes" id="UP000034838"/>
    </source>
</evidence>
<dbReference type="AlphaFoldDB" id="A0A1J4Q6E4"/>
<feature type="domain" description="N-acetyltransferase" evidence="1">
    <location>
        <begin position="28"/>
        <end position="187"/>
    </location>
</feature>
<evidence type="ECO:0000313" key="2">
    <source>
        <dbReference type="EMBL" id="OIK28618.1"/>
    </source>
</evidence>
<dbReference type="Pfam" id="PF13302">
    <property type="entry name" value="Acetyltransf_3"/>
    <property type="match status" value="1"/>
</dbReference>
<dbReference type="InterPro" id="IPR000182">
    <property type="entry name" value="GNAT_dom"/>
</dbReference>
<sequence length="208" mass="22820">MPILTSPVLTAGVLARTEQPVIPTGDGLVLRPWQEGDAPAVYAAFQDPLMHRFHGRSCESEAEAAGWITRWRQAWAGEREPQWAVVEEAGGHLVGRVALRQIELADGMAELAYWTVARARGRDVATRSAAALTHWAFEEIGFHRLELMHSTANEASCRVAAKAGFAPEGTRRKAYLHPDGWHDMHLHARVRGDRTRGGGPGAPQARPV</sequence>
<proteinExistence type="predicted"/>
<dbReference type="EMBL" id="LBDA02000010">
    <property type="protein sequence ID" value="OIK28618.1"/>
    <property type="molecule type" value="Genomic_DNA"/>
</dbReference>
<name>A0A1J4Q6E4_9ACTN</name>
<dbReference type="Gene3D" id="3.40.630.30">
    <property type="match status" value="1"/>
</dbReference>
<organism evidence="2 3">
    <name type="scientific">Streptomyces malaysiense</name>
    <dbReference type="NCBI Taxonomy" id="1428626"/>
    <lineage>
        <taxon>Bacteria</taxon>
        <taxon>Bacillati</taxon>
        <taxon>Actinomycetota</taxon>
        <taxon>Actinomycetes</taxon>
        <taxon>Kitasatosporales</taxon>
        <taxon>Streptomycetaceae</taxon>
        <taxon>Streptomyces</taxon>
    </lineage>
</organism>
<dbReference type="PANTHER" id="PTHR43441">
    <property type="entry name" value="RIBOSOMAL-PROTEIN-SERINE ACETYLTRANSFERASE"/>
    <property type="match status" value="1"/>
</dbReference>
<keyword evidence="3" id="KW-1185">Reference proteome</keyword>
<dbReference type="InterPro" id="IPR016181">
    <property type="entry name" value="Acyl_CoA_acyltransferase"/>
</dbReference>
<dbReference type="Proteomes" id="UP000034838">
    <property type="component" value="Unassembled WGS sequence"/>
</dbReference>
<dbReference type="PROSITE" id="PS51186">
    <property type="entry name" value="GNAT"/>
    <property type="match status" value="1"/>
</dbReference>
<dbReference type="RefSeq" id="WP_046424424.1">
    <property type="nucleotide sequence ID" value="NZ_LBDA02000010.1"/>
</dbReference>
<protein>
    <submittedName>
        <fullName evidence="2">GNAT family N-acetyltransferase</fullName>
    </submittedName>
</protein>
<dbReference type="GO" id="GO:0005737">
    <property type="term" value="C:cytoplasm"/>
    <property type="evidence" value="ECO:0007669"/>
    <property type="project" value="TreeGrafter"/>
</dbReference>
<comment type="caution">
    <text evidence="2">The sequence shown here is derived from an EMBL/GenBank/DDBJ whole genome shotgun (WGS) entry which is preliminary data.</text>
</comment>
<gene>
    <name evidence="2" type="ORF">VT52_005480</name>
</gene>
<dbReference type="GO" id="GO:0008999">
    <property type="term" value="F:protein-N-terminal-alanine acetyltransferase activity"/>
    <property type="evidence" value="ECO:0007669"/>
    <property type="project" value="TreeGrafter"/>
</dbReference>
<accession>A0A1J4Q6E4</accession>
<dbReference type="OrthoDB" id="2061990at2"/>
<dbReference type="PANTHER" id="PTHR43441:SF10">
    <property type="entry name" value="ACETYLTRANSFERASE"/>
    <property type="match status" value="1"/>
</dbReference>